<feature type="transmembrane region" description="Helical" evidence="6">
    <location>
        <begin position="114"/>
        <end position="134"/>
    </location>
</feature>
<feature type="transmembrane region" description="Helical" evidence="6">
    <location>
        <begin position="209"/>
        <end position="235"/>
    </location>
</feature>
<dbReference type="InterPro" id="IPR011701">
    <property type="entry name" value="MFS"/>
</dbReference>
<evidence type="ECO:0000256" key="2">
    <source>
        <dbReference type="ARBA" id="ARBA00022475"/>
    </source>
</evidence>
<organism evidence="8 9">
    <name type="scientific">Billgrantia antri</name>
    <dbReference type="NCBI Taxonomy" id="2846777"/>
    <lineage>
        <taxon>Bacteria</taxon>
        <taxon>Pseudomonadati</taxon>
        <taxon>Pseudomonadota</taxon>
        <taxon>Gammaproteobacteria</taxon>
        <taxon>Oceanospirillales</taxon>
        <taxon>Halomonadaceae</taxon>
        <taxon>Billgrantia</taxon>
    </lineage>
</organism>
<evidence type="ECO:0000313" key="8">
    <source>
        <dbReference type="EMBL" id="MBW6390746.1"/>
    </source>
</evidence>
<keyword evidence="5 6" id="KW-0472">Membrane</keyword>
<gene>
    <name evidence="8" type="ORF">KPL81_06170</name>
</gene>
<dbReference type="Pfam" id="PF07690">
    <property type="entry name" value="MFS_1"/>
    <property type="match status" value="1"/>
</dbReference>
<evidence type="ECO:0000256" key="3">
    <source>
        <dbReference type="ARBA" id="ARBA00022692"/>
    </source>
</evidence>
<sequence>MVVSNLIWSHSVITRRLLLLTAAIAVIGANSLTLSPIAASVAVAFPGRSAADVMTAAAFYGLATAASALLLAAVADRIGAERALVRALWVLCVSLGLAALAPALWVLIAAQALAGVAAGMALPAIYTLTAQVAAKGRESETLSFVLTGWTLSLVVGVGLAALLTDLLHWRAVFVVLALSALALAFGVARCGEWGSVVRSGAPTSPLTALRVPGVPVVLVNVAAYMTAFYGLYTYLGPYLGEVMQFPVSFSGLAIAVYGVGFGVAAPLGRWVDRHETGTVACLVFAGLIVVYLGLAAVAALPLLLLVLCLGWGVGNHLGLNLLLRRLGELDSAQRGAIMGLYSAITYLCVFAGALLYRPIFAHHGFAACAWASAMLVLPALGWALGQWRRKQTALE</sequence>
<dbReference type="InterPro" id="IPR020846">
    <property type="entry name" value="MFS_dom"/>
</dbReference>
<proteinExistence type="predicted"/>
<dbReference type="PANTHER" id="PTHR43124">
    <property type="entry name" value="PURINE EFFLUX PUMP PBUE"/>
    <property type="match status" value="1"/>
</dbReference>
<evidence type="ECO:0000256" key="6">
    <source>
        <dbReference type="SAM" id="Phobius"/>
    </source>
</evidence>
<dbReference type="InterPro" id="IPR050189">
    <property type="entry name" value="MFS_Efflux_Transporters"/>
</dbReference>
<keyword evidence="9" id="KW-1185">Reference proteome</keyword>
<keyword evidence="4 6" id="KW-1133">Transmembrane helix</keyword>
<feature type="transmembrane region" description="Helical" evidence="6">
    <location>
        <begin position="141"/>
        <end position="163"/>
    </location>
</feature>
<dbReference type="SUPFAM" id="SSF103473">
    <property type="entry name" value="MFS general substrate transporter"/>
    <property type="match status" value="1"/>
</dbReference>
<evidence type="ECO:0000256" key="4">
    <source>
        <dbReference type="ARBA" id="ARBA00022989"/>
    </source>
</evidence>
<dbReference type="Proteomes" id="UP000769617">
    <property type="component" value="Unassembled WGS sequence"/>
</dbReference>
<evidence type="ECO:0000313" key="9">
    <source>
        <dbReference type="Proteomes" id="UP000769617"/>
    </source>
</evidence>
<name>A0ABS6ZL12_9GAMM</name>
<evidence type="ECO:0000256" key="1">
    <source>
        <dbReference type="ARBA" id="ARBA00004651"/>
    </source>
</evidence>
<protein>
    <submittedName>
        <fullName evidence="8">MFS transporter</fullName>
    </submittedName>
</protein>
<evidence type="ECO:0000259" key="7">
    <source>
        <dbReference type="PROSITE" id="PS50850"/>
    </source>
</evidence>
<keyword evidence="3 6" id="KW-0812">Transmembrane</keyword>
<reference evidence="8 9" key="1">
    <citation type="submission" date="2021-07" db="EMBL/GenBank/DDBJ databases">
        <authorList>
            <person name="So Y."/>
        </authorList>
    </citation>
    <scope>NUCLEOTIDE SEQUENCE [LARGE SCALE GENOMIC DNA]</scope>
    <source>
        <strain evidence="8 9">Y3S6</strain>
    </source>
</reference>
<feature type="transmembrane region" description="Helical" evidence="6">
    <location>
        <begin position="335"/>
        <end position="356"/>
    </location>
</feature>
<feature type="transmembrane region" description="Helical" evidence="6">
    <location>
        <begin position="247"/>
        <end position="267"/>
    </location>
</feature>
<comment type="subcellular location">
    <subcellularLocation>
        <location evidence="1">Cell membrane</location>
        <topology evidence="1">Multi-pass membrane protein</topology>
    </subcellularLocation>
</comment>
<feature type="transmembrane region" description="Helical" evidence="6">
    <location>
        <begin position="362"/>
        <end position="384"/>
    </location>
</feature>
<keyword evidence="2" id="KW-1003">Cell membrane</keyword>
<accession>A0ABS6ZL12</accession>
<dbReference type="PROSITE" id="PS50850">
    <property type="entry name" value="MFS"/>
    <property type="match status" value="1"/>
</dbReference>
<feature type="transmembrane region" description="Helical" evidence="6">
    <location>
        <begin position="303"/>
        <end position="323"/>
    </location>
</feature>
<feature type="transmembrane region" description="Helical" evidence="6">
    <location>
        <begin position="279"/>
        <end position="297"/>
    </location>
</feature>
<dbReference type="PANTHER" id="PTHR43124:SF3">
    <property type="entry name" value="CHLORAMPHENICOL EFFLUX PUMP RV0191"/>
    <property type="match status" value="1"/>
</dbReference>
<feature type="transmembrane region" description="Helical" evidence="6">
    <location>
        <begin position="87"/>
        <end position="108"/>
    </location>
</feature>
<evidence type="ECO:0000256" key="5">
    <source>
        <dbReference type="ARBA" id="ARBA00023136"/>
    </source>
</evidence>
<dbReference type="InterPro" id="IPR036259">
    <property type="entry name" value="MFS_trans_sf"/>
</dbReference>
<feature type="transmembrane region" description="Helical" evidence="6">
    <location>
        <begin position="54"/>
        <end position="75"/>
    </location>
</feature>
<dbReference type="Gene3D" id="1.20.1250.20">
    <property type="entry name" value="MFS general substrate transporter like domains"/>
    <property type="match status" value="1"/>
</dbReference>
<feature type="domain" description="Major facilitator superfamily (MFS) profile" evidence="7">
    <location>
        <begin position="16"/>
        <end position="390"/>
    </location>
</feature>
<feature type="transmembrane region" description="Helical" evidence="6">
    <location>
        <begin position="169"/>
        <end position="188"/>
    </location>
</feature>
<dbReference type="EMBL" id="JAHYCA010000002">
    <property type="protein sequence ID" value="MBW6390746.1"/>
    <property type="molecule type" value="Genomic_DNA"/>
</dbReference>
<comment type="caution">
    <text evidence="8">The sequence shown here is derived from an EMBL/GenBank/DDBJ whole genome shotgun (WGS) entry which is preliminary data.</text>
</comment>